<dbReference type="PANTHER" id="PTHR12358:SF106">
    <property type="entry name" value="LIPID KINASE YEGS"/>
    <property type="match status" value="1"/>
</dbReference>
<accession>A0A437QQM8</accession>
<keyword evidence="1" id="KW-0808">Transferase</keyword>
<dbReference type="InterPro" id="IPR001206">
    <property type="entry name" value="Diacylglycerol_kinase_cat_dom"/>
</dbReference>
<organism evidence="6 7">
    <name type="scientific">Hwanghaeella grinnelliae</name>
    <dbReference type="NCBI Taxonomy" id="2500179"/>
    <lineage>
        <taxon>Bacteria</taxon>
        <taxon>Pseudomonadati</taxon>
        <taxon>Pseudomonadota</taxon>
        <taxon>Alphaproteobacteria</taxon>
        <taxon>Rhodospirillales</taxon>
        <taxon>Rhodospirillaceae</taxon>
        <taxon>Hwanghaeella</taxon>
    </lineage>
</organism>
<dbReference type="Proteomes" id="UP000287447">
    <property type="component" value="Unassembled WGS sequence"/>
</dbReference>
<proteinExistence type="predicted"/>
<evidence type="ECO:0000256" key="1">
    <source>
        <dbReference type="ARBA" id="ARBA00022679"/>
    </source>
</evidence>
<name>A0A437QQM8_9PROT</name>
<keyword evidence="4" id="KW-0067">ATP-binding</keyword>
<sequence>MDASSLQAETESRPAAEPQPGDLTILVIHNPVAGFWQRSKLRIYLRALRKTGRRIIVRKTAGPGDATFIAAEVDPRQVETVVAAGGDGTIREVADGLAGSGVRLAVLPLGTANVLALELGLGFSPHAAARATVNAREKIGYAGLVDNRRFLLMVSAGVDARVVARTSSTVKRYIGKAAYAVAAVQELLRPRWGGPITALVDGAEISGDLIIVTRAQRYAGPFIIAPEADIRSRRLYVIAPQGRGFWSMIRYAAALFTNRLSTLPDVIVREAKEVVLTGPEGHPVQVDGDPMGTLPVTIRCDETPITILWPQDHR</sequence>
<comment type="caution">
    <text evidence="6">The sequence shown here is derived from an EMBL/GenBank/DDBJ whole genome shotgun (WGS) entry which is preliminary data.</text>
</comment>
<dbReference type="SMART" id="SM00046">
    <property type="entry name" value="DAGKc"/>
    <property type="match status" value="1"/>
</dbReference>
<dbReference type="GO" id="GO:0004143">
    <property type="term" value="F:ATP-dependent diacylglycerol kinase activity"/>
    <property type="evidence" value="ECO:0007669"/>
    <property type="project" value="TreeGrafter"/>
</dbReference>
<evidence type="ECO:0000313" key="7">
    <source>
        <dbReference type="Proteomes" id="UP000287447"/>
    </source>
</evidence>
<keyword evidence="2" id="KW-0547">Nucleotide-binding</keyword>
<dbReference type="InterPro" id="IPR016064">
    <property type="entry name" value="NAD/diacylglycerol_kinase_sf"/>
</dbReference>
<evidence type="ECO:0000256" key="4">
    <source>
        <dbReference type="ARBA" id="ARBA00022840"/>
    </source>
</evidence>
<reference evidence="7" key="1">
    <citation type="submission" date="2019-01" db="EMBL/GenBank/DDBJ databases">
        <title>Gri0909 isolated from a small marine red alga.</title>
        <authorList>
            <person name="Kim J."/>
            <person name="Jeong S.E."/>
            <person name="Jeon C.O."/>
        </authorList>
    </citation>
    <scope>NUCLEOTIDE SEQUENCE [LARGE SCALE GENOMIC DNA]</scope>
    <source>
        <strain evidence="7">Gri0909</strain>
    </source>
</reference>
<dbReference type="InterPro" id="IPR045540">
    <property type="entry name" value="YegS/DAGK_C"/>
</dbReference>
<dbReference type="PANTHER" id="PTHR12358">
    <property type="entry name" value="SPHINGOSINE KINASE"/>
    <property type="match status" value="1"/>
</dbReference>
<protein>
    <submittedName>
        <fullName evidence="6">Diacylglycerol kinase family lipid kinase</fullName>
    </submittedName>
</protein>
<gene>
    <name evidence="6" type="ORF">EOI86_16800</name>
</gene>
<dbReference type="Pfam" id="PF00781">
    <property type="entry name" value="DAGK_cat"/>
    <property type="match status" value="1"/>
</dbReference>
<keyword evidence="3 6" id="KW-0418">Kinase</keyword>
<feature type="domain" description="DAGKc" evidence="5">
    <location>
        <begin position="20"/>
        <end position="149"/>
    </location>
</feature>
<dbReference type="Gene3D" id="3.40.50.10330">
    <property type="entry name" value="Probable inorganic polyphosphate/atp-NAD kinase, domain 1"/>
    <property type="match status" value="1"/>
</dbReference>
<evidence type="ECO:0000313" key="6">
    <source>
        <dbReference type="EMBL" id="RVU36823.1"/>
    </source>
</evidence>
<dbReference type="RefSeq" id="WP_127766299.1">
    <property type="nucleotide sequence ID" value="NZ_SADE01000002.1"/>
</dbReference>
<dbReference type="AlphaFoldDB" id="A0A437QQM8"/>
<dbReference type="GO" id="GO:0005886">
    <property type="term" value="C:plasma membrane"/>
    <property type="evidence" value="ECO:0007669"/>
    <property type="project" value="TreeGrafter"/>
</dbReference>
<dbReference type="Pfam" id="PF19279">
    <property type="entry name" value="YegS_C"/>
    <property type="match status" value="1"/>
</dbReference>
<dbReference type="InterPro" id="IPR017438">
    <property type="entry name" value="ATP-NAD_kinase_N"/>
</dbReference>
<evidence type="ECO:0000259" key="5">
    <source>
        <dbReference type="PROSITE" id="PS50146"/>
    </source>
</evidence>
<dbReference type="InterPro" id="IPR050187">
    <property type="entry name" value="Lipid_Phosphate_FormReg"/>
</dbReference>
<keyword evidence="7" id="KW-1185">Reference proteome</keyword>
<dbReference type="PROSITE" id="PS50146">
    <property type="entry name" value="DAGK"/>
    <property type="match status" value="1"/>
</dbReference>
<dbReference type="Gene3D" id="2.60.200.40">
    <property type="match status" value="1"/>
</dbReference>
<dbReference type="GO" id="GO:0005524">
    <property type="term" value="F:ATP binding"/>
    <property type="evidence" value="ECO:0007669"/>
    <property type="project" value="UniProtKB-KW"/>
</dbReference>
<dbReference type="OrthoDB" id="9815110at2"/>
<evidence type="ECO:0000256" key="2">
    <source>
        <dbReference type="ARBA" id="ARBA00022741"/>
    </source>
</evidence>
<dbReference type="EMBL" id="SADE01000002">
    <property type="protein sequence ID" value="RVU36823.1"/>
    <property type="molecule type" value="Genomic_DNA"/>
</dbReference>
<dbReference type="SUPFAM" id="SSF111331">
    <property type="entry name" value="NAD kinase/diacylglycerol kinase-like"/>
    <property type="match status" value="1"/>
</dbReference>
<evidence type="ECO:0000256" key="3">
    <source>
        <dbReference type="ARBA" id="ARBA00022777"/>
    </source>
</evidence>